<reference evidence="1 2" key="1">
    <citation type="submission" date="2023-09" db="EMBL/GenBank/DDBJ databases">
        <authorList>
            <person name="Wang M."/>
        </authorList>
    </citation>
    <scope>NUCLEOTIDE SEQUENCE [LARGE SCALE GENOMIC DNA]</scope>
    <source>
        <strain evidence="1">GT-2023</strain>
        <tissue evidence="1">Liver</tissue>
    </source>
</reference>
<comment type="caution">
    <text evidence="1">The sequence shown here is derived from an EMBL/GenBank/DDBJ whole genome shotgun (WGS) entry which is preliminary data.</text>
</comment>
<evidence type="ECO:0000313" key="2">
    <source>
        <dbReference type="Proteomes" id="UP001558613"/>
    </source>
</evidence>
<accession>A0ABR3LR63</accession>
<dbReference type="EMBL" id="JAYMGO010000020">
    <property type="protein sequence ID" value="KAL1254189.1"/>
    <property type="molecule type" value="Genomic_DNA"/>
</dbReference>
<name>A0ABR3LR63_9TELE</name>
<keyword evidence="2" id="KW-1185">Reference proteome</keyword>
<sequence length="111" mass="12694">MNITQQPVDPKQRPLTNMLHRSRGAIKCFQLTVIFIVAFHNMKAMRNEVGVNITMETVSRRHASCRWSLRERNRRRPRSLACGAEVVTQTEAMTLPWKTKGSGHKGHPGFP</sequence>
<protein>
    <submittedName>
        <fullName evidence="1">Uncharacterized protein</fullName>
    </submittedName>
</protein>
<organism evidence="1 2">
    <name type="scientific">Cirrhinus molitorella</name>
    <name type="common">mud carp</name>
    <dbReference type="NCBI Taxonomy" id="172907"/>
    <lineage>
        <taxon>Eukaryota</taxon>
        <taxon>Metazoa</taxon>
        <taxon>Chordata</taxon>
        <taxon>Craniata</taxon>
        <taxon>Vertebrata</taxon>
        <taxon>Euteleostomi</taxon>
        <taxon>Actinopterygii</taxon>
        <taxon>Neopterygii</taxon>
        <taxon>Teleostei</taxon>
        <taxon>Ostariophysi</taxon>
        <taxon>Cypriniformes</taxon>
        <taxon>Cyprinidae</taxon>
        <taxon>Labeoninae</taxon>
        <taxon>Labeonini</taxon>
        <taxon>Cirrhinus</taxon>
    </lineage>
</organism>
<proteinExistence type="predicted"/>
<dbReference type="Proteomes" id="UP001558613">
    <property type="component" value="Unassembled WGS sequence"/>
</dbReference>
<gene>
    <name evidence="1" type="ORF">QQF64_016418</name>
</gene>
<evidence type="ECO:0000313" key="1">
    <source>
        <dbReference type="EMBL" id="KAL1254189.1"/>
    </source>
</evidence>